<dbReference type="InterPro" id="IPR045175">
    <property type="entry name" value="M28_fam"/>
</dbReference>
<reference evidence="2 3" key="1">
    <citation type="submission" date="2018-03" db="EMBL/GenBank/DDBJ databases">
        <authorList>
            <person name="Zhou J."/>
            <person name="Li X."/>
            <person name="Xue M."/>
            <person name="Yin J."/>
        </authorList>
    </citation>
    <scope>NUCLEOTIDE SEQUENCE [LARGE SCALE GENOMIC DNA]</scope>
    <source>
        <strain evidence="2 3">SYSU ZJ2214</strain>
    </source>
</reference>
<dbReference type="PANTHER" id="PTHR12147:SF26">
    <property type="entry name" value="PEPTIDASE M28 DOMAIN-CONTAINING PROTEIN"/>
    <property type="match status" value="1"/>
</dbReference>
<name>A0ABX5IYF5_9GAMM</name>
<protein>
    <recommendedName>
        <fullName evidence="1">Peptidase M28 domain-containing protein</fullName>
    </recommendedName>
</protein>
<dbReference type="InterPro" id="IPR007484">
    <property type="entry name" value="Peptidase_M28"/>
</dbReference>
<dbReference type="EMBL" id="PXNS01000004">
    <property type="protein sequence ID" value="PTL95115.1"/>
    <property type="molecule type" value="Genomic_DNA"/>
</dbReference>
<gene>
    <name evidence="2" type="ORF">C6W88_07110</name>
</gene>
<sequence length="500" mass="53980">MKVELHQARSGDATLTERVEKAGGWLVEAGRKRLLVAANARWRAVREATSLHDADDADDAMVQDLGQGRLHGVCQKGRLFQQAHPEVPVLLDAGRYLVVDLPRSEANRINKPLEQSEAPCFRLFPLRESTRLFRQVAPRRDAAGSRAVDAVVASASQARYVTLLSQLVSYPTRLSSSAEYAQAVDWAESQLTTAGLAVDRQQVSLPGGASSINLLARLPGQAASPRHWLVVAHLDSVNHQGGPSAPAPGADDNASGSAALMLMAEVLAGQRFDDDLSFVLFGGEEQGLHGSRQFVAGLSAAERGRITGVLNMDMIGSINATPAAVLLEGAPLSQDMIDGLSAAGGRFTDLELQVSLNPFASDHVPFIDAGIPAVLTIEGADGANDAIHGPNDVLATVDPSYAMKIVAMNLGFVATSAGLHAVDAPPLPECHCRGDERHHLGDPWRQLEAHHEALLAQYRRWQGQGVWSAQLDVGWRQAWQRLELLRSRREWERRSRSTGR</sequence>
<dbReference type="RefSeq" id="WP_108131983.1">
    <property type="nucleotide sequence ID" value="NZ_PXNS01000004.1"/>
</dbReference>
<dbReference type="SUPFAM" id="SSF53187">
    <property type="entry name" value="Zn-dependent exopeptidases"/>
    <property type="match status" value="1"/>
</dbReference>
<dbReference type="Proteomes" id="UP000241895">
    <property type="component" value="Unassembled WGS sequence"/>
</dbReference>
<dbReference type="Pfam" id="PF04389">
    <property type="entry name" value="Peptidase_M28"/>
    <property type="match status" value="1"/>
</dbReference>
<evidence type="ECO:0000313" key="2">
    <source>
        <dbReference type="EMBL" id="PTL95115.1"/>
    </source>
</evidence>
<evidence type="ECO:0000259" key="1">
    <source>
        <dbReference type="Pfam" id="PF04389"/>
    </source>
</evidence>
<dbReference type="PANTHER" id="PTHR12147">
    <property type="entry name" value="METALLOPEPTIDASE M28 FAMILY MEMBER"/>
    <property type="match status" value="1"/>
</dbReference>
<dbReference type="Gene3D" id="3.40.630.10">
    <property type="entry name" value="Zn peptidases"/>
    <property type="match status" value="1"/>
</dbReference>
<accession>A0ABX5IYF5</accession>
<comment type="caution">
    <text evidence="2">The sequence shown here is derived from an EMBL/GenBank/DDBJ whole genome shotgun (WGS) entry which is preliminary data.</text>
</comment>
<proteinExistence type="predicted"/>
<evidence type="ECO:0000313" key="3">
    <source>
        <dbReference type="Proteomes" id="UP000241895"/>
    </source>
</evidence>
<feature type="domain" description="Peptidase M28" evidence="1">
    <location>
        <begin position="213"/>
        <end position="408"/>
    </location>
</feature>
<keyword evidence="3" id="KW-1185">Reference proteome</keyword>
<organism evidence="2 3">
    <name type="scientific">Halomonas litopenaei</name>
    <dbReference type="NCBI Taxonomy" id="2109328"/>
    <lineage>
        <taxon>Bacteria</taxon>
        <taxon>Pseudomonadati</taxon>
        <taxon>Pseudomonadota</taxon>
        <taxon>Gammaproteobacteria</taxon>
        <taxon>Oceanospirillales</taxon>
        <taxon>Halomonadaceae</taxon>
        <taxon>Halomonas</taxon>
    </lineage>
</organism>